<dbReference type="OrthoDB" id="9134299at2"/>
<dbReference type="EMBL" id="CP019724">
    <property type="protein sequence ID" value="AQS70764.1"/>
    <property type="molecule type" value="Genomic_DNA"/>
</dbReference>
<dbReference type="Pfam" id="PF03364">
    <property type="entry name" value="Polyketide_cyc"/>
    <property type="match status" value="1"/>
</dbReference>
<evidence type="ECO:0000259" key="1">
    <source>
        <dbReference type="Pfam" id="PF03364"/>
    </source>
</evidence>
<keyword evidence="3" id="KW-1185">Reference proteome</keyword>
<dbReference type="AlphaFoldDB" id="A0A1S6JG90"/>
<protein>
    <submittedName>
        <fullName evidence="2">Cyclase</fullName>
    </submittedName>
</protein>
<dbReference type="CDD" id="cd08861">
    <property type="entry name" value="OtcD1_ARO-CYC_like"/>
    <property type="match status" value="1"/>
</dbReference>
<dbReference type="Gene3D" id="3.30.530.20">
    <property type="match status" value="1"/>
</dbReference>
<sequence>MRHVVLHALAHGLAPADVYGRISDFRRYPEYSDTFREVYVEPPLPDGSTVSEWTVEFRGGLMRWRERDTYSPETYSLAFEQLSGDFQTFEGSWRCEPRDVGTLVVFTAAFDLGIPSLAEILDPVAESTVRANIARVLRGLADAEVIDEHATAARG</sequence>
<dbReference type="InterPro" id="IPR023393">
    <property type="entry name" value="START-like_dom_sf"/>
</dbReference>
<dbReference type="Proteomes" id="UP000189443">
    <property type="component" value="Chromosome"/>
</dbReference>
<reference evidence="2 3" key="1">
    <citation type="submission" date="2017-02" db="EMBL/GenBank/DDBJ databases">
        <title>Streptomyces pactum ACT12 Genome sequencing and assembly.</title>
        <authorList>
            <person name="Xue Q."/>
            <person name="Yan X."/>
            <person name="Jia L."/>
            <person name="Yan H."/>
        </authorList>
    </citation>
    <scope>NUCLEOTIDE SEQUENCE [LARGE SCALE GENOMIC DNA]</scope>
    <source>
        <strain evidence="2 3">ACT12</strain>
    </source>
</reference>
<dbReference type="InterPro" id="IPR005031">
    <property type="entry name" value="COQ10_START"/>
</dbReference>
<name>A0A1S6JG90_9ACTN</name>
<feature type="domain" description="Coenzyme Q-binding protein COQ10 START" evidence="1">
    <location>
        <begin position="14"/>
        <end position="135"/>
    </location>
</feature>
<dbReference type="KEGG" id="spac:B1H29_31195"/>
<evidence type="ECO:0000313" key="3">
    <source>
        <dbReference type="Proteomes" id="UP000189443"/>
    </source>
</evidence>
<dbReference type="STRING" id="68249.BC342_04260"/>
<dbReference type="SUPFAM" id="SSF55961">
    <property type="entry name" value="Bet v1-like"/>
    <property type="match status" value="1"/>
</dbReference>
<dbReference type="RefSeq" id="WP_055420767.1">
    <property type="nucleotide sequence ID" value="NZ_CP019724.1"/>
</dbReference>
<proteinExistence type="predicted"/>
<accession>A0A1S6JG90</accession>
<gene>
    <name evidence="2" type="ORF">B1H29_31195</name>
</gene>
<evidence type="ECO:0000313" key="2">
    <source>
        <dbReference type="EMBL" id="AQS70764.1"/>
    </source>
</evidence>
<organism evidence="2 3">
    <name type="scientific">Streptomyces pactum</name>
    <dbReference type="NCBI Taxonomy" id="68249"/>
    <lineage>
        <taxon>Bacteria</taxon>
        <taxon>Bacillati</taxon>
        <taxon>Actinomycetota</taxon>
        <taxon>Actinomycetes</taxon>
        <taxon>Kitasatosporales</taxon>
        <taxon>Streptomycetaceae</taxon>
        <taxon>Streptomyces</taxon>
    </lineage>
</organism>